<proteinExistence type="inferred from homology"/>
<evidence type="ECO:0000256" key="3">
    <source>
        <dbReference type="HAMAP-Rule" id="MF_02071"/>
    </source>
</evidence>
<dbReference type="AlphaFoldDB" id="A0AB33IRK0"/>
<comment type="similarity">
    <text evidence="3 4">Belongs to the RlpA family.</text>
</comment>
<evidence type="ECO:0000256" key="2">
    <source>
        <dbReference type="ARBA" id="ARBA00023316"/>
    </source>
</evidence>
<organism evidence="7">
    <name type="scientific">Prevotella sp. GTC17253</name>
    <dbReference type="NCBI Taxonomy" id="3236793"/>
    <lineage>
        <taxon>Bacteria</taxon>
        <taxon>Pseudomonadati</taxon>
        <taxon>Bacteroidota</taxon>
        <taxon>Bacteroidia</taxon>
        <taxon>Bacteroidales</taxon>
        <taxon>Prevotellaceae</taxon>
        <taxon>Prevotella</taxon>
    </lineage>
</organism>
<gene>
    <name evidence="3" type="primary">rlpA</name>
    <name evidence="7" type="ORF">GTC17253_22190</name>
</gene>
<dbReference type="Pfam" id="PF03330">
    <property type="entry name" value="DPBB_1"/>
    <property type="match status" value="1"/>
</dbReference>
<evidence type="ECO:0000256" key="5">
    <source>
        <dbReference type="SAM" id="MobiDB-lite"/>
    </source>
</evidence>
<name>A0AB33IRK0_9BACT</name>
<keyword evidence="1 3" id="KW-0456">Lyase</keyword>
<dbReference type="NCBIfam" id="TIGR00413">
    <property type="entry name" value="rlpA"/>
    <property type="match status" value="1"/>
</dbReference>
<dbReference type="InterPro" id="IPR012997">
    <property type="entry name" value="RplA"/>
</dbReference>
<dbReference type="Gene3D" id="2.40.40.10">
    <property type="entry name" value="RlpA-like domain"/>
    <property type="match status" value="1"/>
</dbReference>
<evidence type="ECO:0000256" key="4">
    <source>
        <dbReference type="RuleBase" id="RU003495"/>
    </source>
</evidence>
<dbReference type="HAMAP" id="MF_02071">
    <property type="entry name" value="RlpA"/>
    <property type="match status" value="1"/>
</dbReference>
<dbReference type="GO" id="GO:0000270">
    <property type="term" value="P:peptidoglycan metabolic process"/>
    <property type="evidence" value="ECO:0007669"/>
    <property type="project" value="UniProtKB-UniRule"/>
</dbReference>
<sequence>MMFAQQTGKASYYSKKATGARTSSGERLHHDSLTCAHRTYPFGTLLKVRNLSNDKSVIVRVTDRGPFGRGRIIDLSWGAAKELGMLAQGVTSVVVEVYAEAPAIPFKPDEEISVPSLDFGIAEQSSSFVTDWAEDVDRAAKKLPQKATARKPMMRKSKTARPPAKQTPKTNSWKNIFDKILE</sequence>
<feature type="domain" description="RlpA-like protein double-psi beta-barrel" evidence="6">
    <location>
        <begin position="6"/>
        <end position="94"/>
    </location>
</feature>
<evidence type="ECO:0000313" key="7">
    <source>
        <dbReference type="EMBL" id="BFO72253.1"/>
    </source>
</evidence>
<dbReference type="PANTHER" id="PTHR34183:SF1">
    <property type="entry name" value="ENDOLYTIC PEPTIDOGLYCAN TRANSGLYCOSYLASE RLPA"/>
    <property type="match status" value="1"/>
</dbReference>
<dbReference type="EC" id="4.2.2.-" evidence="3"/>
<dbReference type="GO" id="GO:0071555">
    <property type="term" value="P:cell wall organization"/>
    <property type="evidence" value="ECO:0007669"/>
    <property type="project" value="UniProtKB-KW"/>
</dbReference>
<dbReference type="EMBL" id="AP035785">
    <property type="protein sequence ID" value="BFO72253.1"/>
    <property type="molecule type" value="Genomic_DNA"/>
</dbReference>
<dbReference type="GO" id="GO:0008932">
    <property type="term" value="F:lytic endotransglycosylase activity"/>
    <property type="evidence" value="ECO:0007669"/>
    <property type="project" value="UniProtKB-UniRule"/>
</dbReference>
<keyword evidence="2 3" id="KW-0961">Cell wall biogenesis/degradation</keyword>
<evidence type="ECO:0000259" key="6">
    <source>
        <dbReference type="Pfam" id="PF03330"/>
    </source>
</evidence>
<feature type="region of interest" description="Disordered" evidence="5">
    <location>
        <begin position="141"/>
        <end position="177"/>
    </location>
</feature>
<dbReference type="CDD" id="cd22268">
    <property type="entry name" value="DPBB_RlpA-like"/>
    <property type="match status" value="1"/>
</dbReference>
<reference evidence="7" key="1">
    <citation type="submission" date="2024-07" db="EMBL/GenBank/DDBJ databases">
        <title>Complete genome sequence of Prevotella sp. YM-2024 GTC17253.</title>
        <authorList>
            <person name="Hayashi M."/>
            <person name="Muto Y."/>
            <person name="Tanaka K."/>
            <person name="Niwa H."/>
        </authorList>
    </citation>
    <scope>NUCLEOTIDE SEQUENCE</scope>
    <source>
        <strain evidence="7">GTC17253</strain>
    </source>
</reference>
<dbReference type="PANTHER" id="PTHR34183">
    <property type="entry name" value="ENDOLYTIC PEPTIDOGLYCAN TRANSGLYCOSYLASE RLPA"/>
    <property type="match status" value="1"/>
</dbReference>
<dbReference type="InterPro" id="IPR034718">
    <property type="entry name" value="RlpA"/>
</dbReference>
<evidence type="ECO:0000256" key="1">
    <source>
        <dbReference type="ARBA" id="ARBA00023239"/>
    </source>
</evidence>
<dbReference type="InterPro" id="IPR036908">
    <property type="entry name" value="RlpA-like_sf"/>
</dbReference>
<feature type="compositionally biased region" description="Basic residues" evidence="5">
    <location>
        <begin position="141"/>
        <end position="159"/>
    </location>
</feature>
<accession>A0AB33IRK0</accession>
<comment type="function">
    <text evidence="3">Lytic transglycosylase with a strong preference for naked glycan strands that lack stem peptides.</text>
</comment>
<protein>
    <recommendedName>
        <fullName evidence="3">Probable endolytic peptidoglycan transglycosylase RlpA</fullName>
        <ecNumber evidence="3">4.2.2.-</ecNumber>
    </recommendedName>
</protein>
<dbReference type="InterPro" id="IPR009009">
    <property type="entry name" value="RlpA-like_DPBB"/>
</dbReference>
<dbReference type="SUPFAM" id="SSF50685">
    <property type="entry name" value="Barwin-like endoglucanases"/>
    <property type="match status" value="1"/>
</dbReference>